<gene>
    <name evidence="2" type="ORF">BECKLFY1418C_GA0070996_10911</name>
</gene>
<sequence length="135" mass="15540">MDALDRIFSLPHLSRLEMRINRPNPDTGDDELEKEVFERLNNQNADREEIKLTATPGKSLRPDDSTTSLARIAQNNGYVKASGHDENRTHTEESTEKHPWTELAPYNPNLTTAADALREKAREMWQKIKDRLRST</sequence>
<protein>
    <submittedName>
        <fullName evidence="2">Uncharacterized protein</fullName>
    </submittedName>
</protein>
<dbReference type="EMBL" id="CAADFN010000091">
    <property type="protein sequence ID" value="VFK21334.1"/>
    <property type="molecule type" value="Genomic_DNA"/>
</dbReference>
<evidence type="ECO:0000256" key="1">
    <source>
        <dbReference type="SAM" id="MobiDB-lite"/>
    </source>
</evidence>
<evidence type="ECO:0000313" key="2">
    <source>
        <dbReference type="EMBL" id="VFK21334.1"/>
    </source>
</evidence>
<accession>A0A450WWH0</accession>
<dbReference type="AlphaFoldDB" id="A0A450WWH0"/>
<feature type="region of interest" description="Disordered" evidence="1">
    <location>
        <begin position="76"/>
        <end position="107"/>
    </location>
</feature>
<dbReference type="Pfam" id="PF15931">
    <property type="entry name" value="DUF4747"/>
    <property type="match status" value="1"/>
</dbReference>
<dbReference type="InterPro" id="IPR031832">
    <property type="entry name" value="DUF4747"/>
</dbReference>
<proteinExistence type="predicted"/>
<organism evidence="2">
    <name type="scientific">Candidatus Kentrum sp. LFY</name>
    <dbReference type="NCBI Taxonomy" id="2126342"/>
    <lineage>
        <taxon>Bacteria</taxon>
        <taxon>Pseudomonadati</taxon>
        <taxon>Pseudomonadota</taxon>
        <taxon>Gammaproteobacteria</taxon>
        <taxon>Candidatus Kentrum</taxon>
    </lineage>
</organism>
<feature type="compositionally biased region" description="Basic and acidic residues" evidence="1">
    <location>
        <begin position="82"/>
        <end position="100"/>
    </location>
</feature>
<reference evidence="2" key="1">
    <citation type="submission" date="2019-02" db="EMBL/GenBank/DDBJ databases">
        <authorList>
            <person name="Gruber-Vodicka R. H."/>
            <person name="Seah K. B. B."/>
        </authorList>
    </citation>
    <scope>NUCLEOTIDE SEQUENCE</scope>
    <source>
        <strain evidence="2">BECK_BY7</strain>
    </source>
</reference>
<name>A0A450WWH0_9GAMM</name>